<dbReference type="InterPro" id="IPR052362">
    <property type="entry name" value="HTH-GbsR_regulator"/>
</dbReference>
<evidence type="ECO:0000313" key="6">
    <source>
        <dbReference type="EMBL" id="WDE04880.1"/>
    </source>
</evidence>
<keyword evidence="7" id="KW-1185">Reference proteome</keyword>
<reference evidence="6 7" key="2">
    <citation type="journal article" date="2022" name="Mar. Drugs">
        <title>Bioassay-Guided Fractionation Leads to the Detection of Cholic Acid Generated by the Rare Thalassomonas sp.</title>
        <authorList>
            <person name="Pheiffer F."/>
            <person name="Schneider Y.K."/>
            <person name="Hansen E.H."/>
            <person name="Andersen J.H."/>
            <person name="Isaksson J."/>
            <person name="Busche T."/>
            <person name="R C."/>
            <person name="Kalinowski J."/>
            <person name="Zyl L.V."/>
            <person name="Trindade M."/>
        </authorList>
    </citation>
    <scope>NUCLEOTIDE SEQUENCE [LARGE SCALE GENOMIC DNA]</scope>
    <source>
        <strain evidence="6 7">XOM25</strain>
    </source>
</reference>
<evidence type="ECO:0000256" key="4">
    <source>
        <dbReference type="PIRNR" id="PIRNR006707"/>
    </source>
</evidence>
<accession>A0AAE9Z2K1</accession>
<keyword evidence="1 4" id="KW-0805">Transcription regulation</keyword>
<keyword evidence="3 4" id="KW-0804">Transcription</keyword>
<dbReference type="InterPro" id="IPR000835">
    <property type="entry name" value="HTH_MarR-typ"/>
</dbReference>
<dbReference type="AlphaFoldDB" id="A0AAE9Z2K1"/>
<dbReference type="SUPFAM" id="SSF46785">
    <property type="entry name" value="Winged helix' DNA-binding domain"/>
    <property type="match status" value="1"/>
</dbReference>
<protein>
    <recommendedName>
        <fullName evidence="4">HTH-type transcriptional regulator</fullName>
    </recommendedName>
</protein>
<dbReference type="GO" id="GO:0003700">
    <property type="term" value="F:DNA-binding transcription factor activity"/>
    <property type="evidence" value="ECO:0007669"/>
    <property type="project" value="InterPro"/>
</dbReference>
<dbReference type="GO" id="GO:0003677">
    <property type="term" value="F:DNA binding"/>
    <property type="evidence" value="ECO:0007669"/>
    <property type="project" value="UniProtKB-UniRule"/>
</dbReference>
<evidence type="ECO:0000256" key="1">
    <source>
        <dbReference type="ARBA" id="ARBA00023015"/>
    </source>
</evidence>
<evidence type="ECO:0000313" key="7">
    <source>
        <dbReference type="Proteomes" id="UP000032352"/>
    </source>
</evidence>
<dbReference type="CDD" id="cd00090">
    <property type="entry name" value="HTH_ARSR"/>
    <property type="match status" value="1"/>
</dbReference>
<dbReference type="Proteomes" id="UP000032352">
    <property type="component" value="Chromosome"/>
</dbReference>
<name>A0AAE9Z2K1_9GAMM</name>
<dbReference type="InterPro" id="IPR036390">
    <property type="entry name" value="WH_DNA-bd_sf"/>
</dbReference>
<dbReference type="InterPro" id="IPR036388">
    <property type="entry name" value="WH-like_DNA-bd_sf"/>
</dbReference>
<gene>
    <name evidence="6" type="ORF">SG34_026825</name>
</gene>
<feature type="domain" description="HTH marR-type" evidence="5">
    <location>
        <begin position="19"/>
        <end position="78"/>
    </location>
</feature>
<comment type="similarity">
    <text evidence="4">Belongs to the GbsR family.</text>
</comment>
<evidence type="ECO:0000256" key="2">
    <source>
        <dbReference type="ARBA" id="ARBA00023125"/>
    </source>
</evidence>
<reference evidence="6 7" key="1">
    <citation type="journal article" date="2015" name="Genome Announc.">
        <title>Draft Genome Sequences of Marine Isolates of Thalassomonas viridans and Thalassomonas actiniarum.</title>
        <authorList>
            <person name="Olonade I."/>
            <person name="van Zyl L.J."/>
            <person name="Trindade M."/>
        </authorList>
    </citation>
    <scope>NUCLEOTIDE SEQUENCE [LARGE SCALE GENOMIC DNA]</scope>
    <source>
        <strain evidence="6 7">XOM25</strain>
    </source>
</reference>
<proteinExistence type="inferred from homology"/>
<sequence length="183" mass="20983">MSPIIHSLVMHFGEMGSRWGLNRTLGQMYALIVLTEKPLNADEISTELNISRSNVSMGLKELKSWNLIKLSHIPGDRKEYFSAPKDVWEIARNLMMERRKREVDPTLSALRDVLLEAPANEQEEYAQQRVKQMHDLIEMLTIWTDELQNMSNDKVAALLKLGSGLSKLLDVKERLLPGKNNKE</sequence>
<dbReference type="KEGG" id="tvd:SG34_026825"/>
<keyword evidence="2 4" id="KW-0238">DNA-binding</keyword>
<organism evidence="6 7">
    <name type="scientific">Thalassomonas viridans</name>
    <dbReference type="NCBI Taxonomy" id="137584"/>
    <lineage>
        <taxon>Bacteria</taxon>
        <taxon>Pseudomonadati</taxon>
        <taxon>Pseudomonadota</taxon>
        <taxon>Gammaproteobacteria</taxon>
        <taxon>Alteromonadales</taxon>
        <taxon>Colwelliaceae</taxon>
        <taxon>Thalassomonas</taxon>
    </lineage>
</organism>
<dbReference type="Gene3D" id="1.10.10.10">
    <property type="entry name" value="Winged helix-like DNA-binding domain superfamily/Winged helix DNA-binding domain"/>
    <property type="match status" value="1"/>
</dbReference>
<evidence type="ECO:0000256" key="3">
    <source>
        <dbReference type="ARBA" id="ARBA00023163"/>
    </source>
</evidence>
<evidence type="ECO:0000259" key="5">
    <source>
        <dbReference type="Pfam" id="PF12802"/>
    </source>
</evidence>
<dbReference type="PIRSF" id="PIRSF006707">
    <property type="entry name" value="MJ1563"/>
    <property type="match status" value="1"/>
</dbReference>
<dbReference type="Pfam" id="PF12802">
    <property type="entry name" value="MarR_2"/>
    <property type="match status" value="1"/>
</dbReference>
<dbReference type="PANTHER" id="PTHR38465">
    <property type="entry name" value="HTH-TYPE TRANSCRIPTIONAL REGULATOR MJ1563-RELATED"/>
    <property type="match status" value="1"/>
</dbReference>
<dbReference type="RefSeq" id="WP_044841245.1">
    <property type="nucleotide sequence ID" value="NZ_CP059733.1"/>
</dbReference>
<dbReference type="InterPro" id="IPR026282">
    <property type="entry name" value="MJ1563"/>
</dbReference>
<dbReference type="InterPro" id="IPR011991">
    <property type="entry name" value="ArsR-like_HTH"/>
</dbReference>
<dbReference type="PANTHER" id="PTHR38465:SF1">
    <property type="entry name" value="HTH-TYPE TRANSCRIPTIONAL REGULATOR MJ1563-RELATED"/>
    <property type="match status" value="1"/>
</dbReference>
<dbReference type="EMBL" id="CP059733">
    <property type="protein sequence ID" value="WDE04880.1"/>
    <property type="molecule type" value="Genomic_DNA"/>
</dbReference>